<feature type="compositionally biased region" description="Basic residues" evidence="2">
    <location>
        <begin position="1"/>
        <end position="23"/>
    </location>
</feature>
<protein>
    <submittedName>
        <fullName evidence="6">Dynein axonemal intermediate chain 7 isoform X4</fullName>
    </submittedName>
</protein>
<feature type="region of interest" description="Disordered" evidence="2">
    <location>
        <begin position="1"/>
        <end position="56"/>
    </location>
</feature>
<evidence type="ECO:0000259" key="4">
    <source>
        <dbReference type="Pfam" id="PF15927"/>
    </source>
</evidence>
<dbReference type="GeneID" id="105849949"/>
<dbReference type="Proteomes" id="UP001652625">
    <property type="component" value="Chromosome 02"/>
</dbReference>
<evidence type="ECO:0000313" key="5">
    <source>
        <dbReference type="Proteomes" id="UP001652625"/>
    </source>
</evidence>
<dbReference type="Pfam" id="PF12366">
    <property type="entry name" value="Casc1_C"/>
    <property type="match status" value="1"/>
</dbReference>
<name>A0ABM4BD08_HYDVU</name>
<proteinExistence type="inferred from homology"/>
<keyword evidence="5" id="KW-1185">Reference proteome</keyword>
<dbReference type="InterPro" id="IPR022110">
    <property type="entry name" value="CASC1_C"/>
</dbReference>
<feature type="compositionally biased region" description="Basic and acidic residues" evidence="2">
    <location>
        <begin position="24"/>
        <end position="56"/>
    </location>
</feature>
<feature type="domain" description="IC97/Casc1 N-terminal" evidence="4">
    <location>
        <begin position="29"/>
        <end position="238"/>
    </location>
</feature>
<dbReference type="Pfam" id="PF15927">
    <property type="entry name" value="Casc1_N"/>
    <property type="match status" value="1"/>
</dbReference>
<gene>
    <name evidence="6" type="primary">LOC105849949</name>
</gene>
<accession>A0ABM4BD08</accession>
<sequence length="667" mass="77336">MGPKKEKKKTKKLSKAQKAKLKKKAAELKAKQEEEERLQKEKDERERKEREAKEKAERKLLEEKERGLHQDKINELNQLLEENNNILKQYKKSKLKTEKWEKYMLCEERPNISNYKEMNTFISLLSTDENMVNIKYVLEKCDLIVKLAKECGKSAEDIMLENAIVEEMGEASLMSLQKYNELKDALHSLIIIKIDAVTKNLLEQPVNIIDSETLNITSENQSQSFKICLWGNTGKNPRVKQITFQNDKFTMELPKFMALADVALRVIYMKLDIFSIQCPTFSTKINVQNILEVSKETTTEGHPINANQCINVVQTISGDKENENNLLEAIIDLRQYHPIGSIFIVDLFELPNQAKVVKGWNMQQVNYGKLKIFTYNKDENPSPLVLTVSIDENIVLYDTPQIAHWDSLTKQWKTNGISDAHYDKEQNLLFFRTDVLGPFALMQDVYYNMPFQYWSVCPLALNKCILKVVGVAMEIFITIKDELCCVSFPKDNHHLHYLNDRWVTPKELIELLRSSGINIFPYEDGYKYIDVSQKDIILLKSLYQQMSLLACSFSFCWSKWNSFCDEENVVLQATEWISSNESFEHPEMSDYHLYLATTRICCKLKANENADAFSNELFPETNMLPDLYHTLRKEASNAVRARIKETSVLFVECVNELLSASNLLVYS</sequence>
<feature type="domain" description="CASC1 C-terminal" evidence="3">
    <location>
        <begin position="410"/>
        <end position="573"/>
    </location>
</feature>
<dbReference type="RefSeq" id="XP_065646830.1">
    <property type="nucleotide sequence ID" value="XM_065790758.1"/>
</dbReference>
<dbReference type="PANTHER" id="PTHR20929:SF11">
    <property type="entry name" value="DYNEIN AXONEMAL INTERMEDIATE CHAIN 7"/>
    <property type="match status" value="1"/>
</dbReference>
<evidence type="ECO:0000313" key="6">
    <source>
        <dbReference type="RefSeq" id="XP_065646830.1"/>
    </source>
</evidence>
<dbReference type="InterPro" id="IPR031826">
    <property type="entry name" value="IC97/Casc1_N"/>
</dbReference>
<reference evidence="6" key="2">
    <citation type="submission" date="2025-08" db="UniProtKB">
        <authorList>
            <consortium name="RefSeq"/>
        </authorList>
    </citation>
    <scope>IDENTIFICATION</scope>
</reference>
<comment type="similarity">
    <text evidence="1">Belongs to the DNAI7 family.</text>
</comment>
<evidence type="ECO:0000256" key="2">
    <source>
        <dbReference type="SAM" id="MobiDB-lite"/>
    </source>
</evidence>
<dbReference type="PRINTS" id="PR02043">
    <property type="entry name" value="CANCERSCCP1"/>
</dbReference>
<dbReference type="PANTHER" id="PTHR20929">
    <property type="entry name" value="LUNG ADENOMA SUSCEPTIBILITY 1-RELATED"/>
    <property type="match status" value="1"/>
</dbReference>
<dbReference type="InterPro" id="IPR023247">
    <property type="entry name" value="IC97/Dnai7-like"/>
</dbReference>
<evidence type="ECO:0000259" key="3">
    <source>
        <dbReference type="Pfam" id="PF12366"/>
    </source>
</evidence>
<organism evidence="5 6">
    <name type="scientific">Hydra vulgaris</name>
    <name type="common">Hydra</name>
    <name type="synonym">Hydra attenuata</name>
    <dbReference type="NCBI Taxonomy" id="6087"/>
    <lineage>
        <taxon>Eukaryota</taxon>
        <taxon>Metazoa</taxon>
        <taxon>Cnidaria</taxon>
        <taxon>Hydrozoa</taxon>
        <taxon>Hydroidolina</taxon>
        <taxon>Anthoathecata</taxon>
        <taxon>Aplanulata</taxon>
        <taxon>Hydridae</taxon>
        <taxon>Hydra</taxon>
    </lineage>
</organism>
<evidence type="ECO:0000256" key="1">
    <source>
        <dbReference type="ARBA" id="ARBA00024332"/>
    </source>
</evidence>
<reference evidence="5" key="1">
    <citation type="submission" date="2025-05" db="UniProtKB">
        <authorList>
            <consortium name="RefSeq"/>
        </authorList>
    </citation>
    <scope>NUCLEOTIDE SEQUENCE [LARGE SCALE GENOMIC DNA]</scope>
</reference>